<keyword evidence="3" id="KW-0788">Thiol protease</keyword>
<dbReference type="GO" id="GO:0006508">
    <property type="term" value="P:proteolysis"/>
    <property type="evidence" value="ECO:0007669"/>
    <property type="project" value="InterPro"/>
</dbReference>
<sequence length="343" mass="38477">MDNSPLYQYPTSAASSSSSSFEPIGRSRGWNDLRTHCSSFDASLLRPARVTQGIEPHFVYSRCTGHKKALCIGINYTGSGADELRGCVKDAEKMCDFLTGQGFGWDNIVLLTDKDAMEQASRPTKENILKMMDWLVVGAKRDDSLFFYYAGHGRQIKDQNGDEADEWDEAIVPVDATGSGGIITDDAIYATLIQRLPVGCRLTALVDACTSGTVLDLPYVYRAANSLIKRPAGTAKEYRPWPLSRRDSMENAPDVVFWSACKDGELARDRHTLTQAFVKIMKKHKYHSLNYEEMLKSIRELLHESKGEQKQKPQFGTYHPYHAGDMRRPFFISAREELAPPTC</sequence>
<dbReference type="GO" id="GO:0006915">
    <property type="term" value="P:apoptotic process"/>
    <property type="evidence" value="ECO:0007669"/>
    <property type="project" value="UniProtKB-KW"/>
</dbReference>
<dbReference type="OrthoDB" id="3223806at2759"/>
<accession>A0A550C1N7</accession>
<comment type="similarity">
    <text evidence="1">Belongs to the peptidase C14B family.</text>
</comment>
<dbReference type="InterPro" id="IPR050452">
    <property type="entry name" value="Metacaspase"/>
</dbReference>
<proteinExistence type="inferred from homology"/>
<comment type="caution">
    <text evidence="6">The sequence shown here is derived from an EMBL/GenBank/DDBJ whole genome shotgun (WGS) entry which is preliminary data.</text>
</comment>
<feature type="compositionally biased region" description="Polar residues" evidence="4">
    <location>
        <begin position="1"/>
        <end position="11"/>
    </location>
</feature>
<feature type="region of interest" description="Disordered" evidence="4">
    <location>
        <begin position="1"/>
        <end position="22"/>
    </location>
</feature>
<dbReference type="GO" id="GO:0004197">
    <property type="term" value="F:cysteine-type endopeptidase activity"/>
    <property type="evidence" value="ECO:0007669"/>
    <property type="project" value="InterPro"/>
</dbReference>
<reference evidence="6 7" key="1">
    <citation type="journal article" date="2019" name="New Phytol.">
        <title>Comparative genomics reveals unique wood-decay strategies and fruiting body development in the Schizophyllaceae.</title>
        <authorList>
            <person name="Almasi E."/>
            <person name="Sahu N."/>
            <person name="Krizsan K."/>
            <person name="Balint B."/>
            <person name="Kovacs G.M."/>
            <person name="Kiss B."/>
            <person name="Cseklye J."/>
            <person name="Drula E."/>
            <person name="Henrissat B."/>
            <person name="Nagy I."/>
            <person name="Chovatia M."/>
            <person name="Adam C."/>
            <person name="LaButti K."/>
            <person name="Lipzen A."/>
            <person name="Riley R."/>
            <person name="Grigoriev I.V."/>
            <person name="Nagy L.G."/>
        </authorList>
    </citation>
    <scope>NUCLEOTIDE SEQUENCE [LARGE SCALE GENOMIC DNA]</scope>
    <source>
        <strain evidence="6 7">NL-1724</strain>
    </source>
</reference>
<dbReference type="GO" id="GO:0005737">
    <property type="term" value="C:cytoplasm"/>
    <property type="evidence" value="ECO:0007669"/>
    <property type="project" value="TreeGrafter"/>
</dbReference>
<evidence type="ECO:0000259" key="5">
    <source>
        <dbReference type="Pfam" id="PF00656"/>
    </source>
</evidence>
<protein>
    <submittedName>
        <fullName evidence="6">Caspase domain-containing protein</fullName>
    </submittedName>
</protein>
<dbReference type="PANTHER" id="PTHR48104:SF30">
    <property type="entry name" value="METACASPASE-1"/>
    <property type="match status" value="1"/>
</dbReference>
<dbReference type="PANTHER" id="PTHR48104">
    <property type="entry name" value="METACASPASE-4"/>
    <property type="match status" value="1"/>
</dbReference>
<dbReference type="InterPro" id="IPR029030">
    <property type="entry name" value="Caspase-like_dom_sf"/>
</dbReference>
<evidence type="ECO:0000313" key="7">
    <source>
        <dbReference type="Proteomes" id="UP000320762"/>
    </source>
</evidence>
<keyword evidence="3" id="KW-0378">Hydrolase</keyword>
<dbReference type="EMBL" id="VDMD01000034">
    <property type="protein sequence ID" value="TRM58658.1"/>
    <property type="molecule type" value="Genomic_DNA"/>
</dbReference>
<name>A0A550C1N7_9AGAR</name>
<dbReference type="Gene3D" id="3.40.50.12660">
    <property type="match status" value="1"/>
</dbReference>
<keyword evidence="7" id="KW-1185">Reference proteome</keyword>
<evidence type="ECO:0000256" key="3">
    <source>
        <dbReference type="ARBA" id="ARBA00022807"/>
    </source>
</evidence>
<evidence type="ECO:0000313" key="6">
    <source>
        <dbReference type="EMBL" id="TRM58658.1"/>
    </source>
</evidence>
<dbReference type="InterPro" id="IPR011600">
    <property type="entry name" value="Pept_C14_caspase"/>
</dbReference>
<gene>
    <name evidence="6" type="ORF">BD626DRAFT_181982</name>
</gene>
<dbReference type="Pfam" id="PF00656">
    <property type="entry name" value="Peptidase_C14"/>
    <property type="match status" value="1"/>
</dbReference>
<feature type="domain" description="Peptidase C14 caspase" evidence="5">
    <location>
        <begin position="67"/>
        <end position="315"/>
    </location>
</feature>
<dbReference type="Proteomes" id="UP000320762">
    <property type="component" value="Unassembled WGS sequence"/>
</dbReference>
<dbReference type="AlphaFoldDB" id="A0A550C1N7"/>
<evidence type="ECO:0000256" key="2">
    <source>
        <dbReference type="ARBA" id="ARBA00022703"/>
    </source>
</evidence>
<evidence type="ECO:0000256" key="4">
    <source>
        <dbReference type="SAM" id="MobiDB-lite"/>
    </source>
</evidence>
<dbReference type="SUPFAM" id="SSF52129">
    <property type="entry name" value="Caspase-like"/>
    <property type="match status" value="1"/>
</dbReference>
<keyword evidence="3" id="KW-0645">Protease</keyword>
<evidence type="ECO:0000256" key="1">
    <source>
        <dbReference type="ARBA" id="ARBA00009005"/>
    </source>
</evidence>
<organism evidence="6 7">
    <name type="scientific">Schizophyllum amplum</name>
    <dbReference type="NCBI Taxonomy" id="97359"/>
    <lineage>
        <taxon>Eukaryota</taxon>
        <taxon>Fungi</taxon>
        <taxon>Dikarya</taxon>
        <taxon>Basidiomycota</taxon>
        <taxon>Agaricomycotina</taxon>
        <taxon>Agaricomycetes</taxon>
        <taxon>Agaricomycetidae</taxon>
        <taxon>Agaricales</taxon>
        <taxon>Schizophyllaceae</taxon>
        <taxon>Schizophyllum</taxon>
    </lineage>
</organism>
<keyword evidence="2" id="KW-0053">Apoptosis</keyword>